<dbReference type="InterPro" id="IPR023213">
    <property type="entry name" value="CAT-like_dom_sf"/>
</dbReference>
<dbReference type="PANTHER" id="PTHR42034:SF3">
    <property type="entry name" value="ACYL-COA-DEPENDENT ACYLTRANSFERASE MAC2"/>
    <property type="match status" value="1"/>
</dbReference>
<dbReference type="EMBL" id="JAJTJA010000014">
    <property type="protein sequence ID" value="KAH8690245.1"/>
    <property type="molecule type" value="Genomic_DNA"/>
</dbReference>
<evidence type="ECO:0008006" key="3">
    <source>
        <dbReference type="Google" id="ProtNLM"/>
    </source>
</evidence>
<reference evidence="1" key="1">
    <citation type="submission" date="2021-12" db="EMBL/GenBank/DDBJ databases">
        <title>Convergent genome expansion in fungi linked to evolution of root-endophyte symbiosis.</title>
        <authorList>
            <consortium name="DOE Joint Genome Institute"/>
            <person name="Ke Y.-H."/>
            <person name="Bonito G."/>
            <person name="Liao H.-L."/>
            <person name="Looney B."/>
            <person name="Rojas-Flechas A."/>
            <person name="Nash J."/>
            <person name="Hameed K."/>
            <person name="Schadt C."/>
            <person name="Martin F."/>
            <person name="Crous P.W."/>
            <person name="Miettinen O."/>
            <person name="Magnuson J.K."/>
            <person name="Labbe J."/>
            <person name="Jacobson D."/>
            <person name="Doktycz M.J."/>
            <person name="Veneault-Fourrey C."/>
            <person name="Kuo A."/>
            <person name="Mondo S."/>
            <person name="Calhoun S."/>
            <person name="Riley R."/>
            <person name="Ohm R."/>
            <person name="LaButti K."/>
            <person name="Andreopoulos B."/>
            <person name="Pangilinan J."/>
            <person name="Nolan M."/>
            <person name="Tritt A."/>
            <person name="Clum A."/>
            <person name="Lipzen A."/>
            <person name="Daum C."/>
            <person name="Barry K."/>
            <person name="Grigoriev I.V."/>
            <person name="Vilgalys R."/>
        </authorList>
    </citation>
    <scope>NUCLEOTIDE SEQUENCE</scope>
    <source>
        <strain evidence="1">PMI_201</strain>
    </source>
</reference>
<protein>
    <recommendedName>
        <fullName evidence="3">Condensation domain-containing protein</fullName>
    </recommendedName>
</protein>
<dbReference type="PANTHER" id="PTHR42034">
    <property type="entry name" value="CHROMOSOME 7, WHOLE GENOME SHOTGUN SEQUENCE-RELATED"/>
    <property type="match status" value="1"/>
</dbReference>
<sequence length="486" mass="54389">MKGSVSEHPAVFDSEWKVVNSNTSMVRPLRGVELMIQSSERFCNGNFQLTLAASLETTLTCEQLTRRHQAAWWRTRHMRPVVGVVFGLDYAAFEVHGTVDAAKQWATQTCRVASNTTVADVALARSRQPLESPTMTLVVNPIRGARGCVLNVSHTLISQEGFRILQEFLTQLARPDSELGINTVFSPETVLDVQLRLPQSLSHAYSLLHQPTPQELRDAFQIYQRVQMHWARSTIGIPLHRDWQKRPSHIYTKVVQFEPYEASAALKCLKKWGITLTTAFFACITSAIANTYDAGNEDGAHLLYSANARRWLPTNGHGVLVTMGILPAGMWIDASKVDIRAKDQPGLMRLARAIEQAQQEDLVSPHIIAVYDQIAPALAKAIGEQPQSTSSPIGRPTLTSQGYFDDDVNRLPGPGRDQIRMTDISSGGRNTDPNVCFALYSFRDELRCNLMFDGRFFVQDEVMQLAYTVSGLFRRLTTEELEFPKL</sequence>
<evidence type="ECO:0000313" key="2">
    <source>
        <dbReference type="Proteomes" id="UP001201262"/>
    </source>
</evidence>
<dbReference type="RefSeq" id="XP_046066528.1">
    <property type="nucleotide sequence ID" value="XM_046221240.1"/>
</dbReference>
<name>A0AAD4KIP9_9EURO</name>
<keyword evidence="2" id="KW-1185">Reference proteome</keyword>
<dbReference type="Gene3D" id="3.30.559.30">
    <property type="entry name" value="Nonribosomal peptide synthetase, condensation domain"/>
    <property type="match status" value="1"/>
</dbReference>
<evidence type="ECO:0000313" key="1">
    <source>
        <dbReference type="EMBL" id="KAH8690245.1"/>
    </source>
</evidence>
<accession>A0AAD4KIP9</accession>
<dbReference type="AlphaFoldDB" id="A0AAD4KIP9"/>
<proteinExistence type="predicted"/>
<dbReference type="GeneID" id="70251527"/>
<gene>
    <name evidence="1" type="ORF">BGW36DRAFT_433197</name>
</gene>
<dbReference type="Gene3D" id="3.30.559.10">
    <property type="entry name" value="Chloramphenicol acetyltransferase-like domain"/>
    <property type="match status" value="1"/>
</dbReference>
<organism evidence="1 2">
    <name type="scientific">Talaromyces proteolyticus</name>
    <dbReference type="NCBI Taxonomy" id="1131652"/>
    <lineage>
        <taxon>Eukaryota</taxon>
        <taxon>Fungi</taxon>
        <taxon>Dikarya</taxon>
        <taxon>Ascomycota</taxon>
        <taxon>Pezizomycotina</taxon>
        <taxon>Eurotiomycetes</taxon>
        <taxon>Eurotiomycetidae</taxon>
        <taxon>Eurotiales</taxon>
        <taxon>Trichocomaceae</taxon>
        <taxon>Talaromyces</taxon>
        <taxon>Talaromyces sect. Bacilispori</taxon>
    </lineage>
</organism>
<dbReference type="Proteomes" id="UP001201262">
    <property type="component" value="Unassembled WGS sequence"/>
</dbReference>
<comment type="caution">
    <text evidence="1">The sequence shown here is derived from an EMBL/GenBank/DDBJ whole genome shotgun (WGS) entry which is preliminary data.</text>
</comment>